<accession>A0A914WLR2</accession>
<dbReference type="AlphaFoldDB" id="A0A914WLR2"/>
<proteinExistence type="predicted"/>
<evidence type="ECO:0000313" key="2">
    <source>
        <dbReference type="WBParaSite" id="PSAMB.scaffold466size50218.g5976.t1"/>
    </source>
</evidence>
<organism evidence="1 2">
    <name type="scientific">Plectus sambesii</name>
    <dbReference type="NCBI Taxonomy" id="2011161"/>
    <lineage>
        <taxon>Eukaryota</taxon>
        <taxon>Metazoa</taxon>
        <taxon>Ecdysozoa</taxon>
        <taxon>Nematoda</taxon>
        <taxon>Chromadorea</taxon>
        <taxon>Plectida</taxon>
        <taxon>Plectina</taxon>
        <taxon>Plectoidea</taxon>
        <taxon>Plectidae</taxon>
        <taxon>Plectus</taxon>
    </lineage>
</organism>
<evidence type="ECO:0000313" key="1">
    <source>
        <dbReference type="Proteomes" id="UP000887566"/>
    </source>
</evidence>
<dbReference type="Proteomes" id="UP000887566">
    <property type="component" value="Unplaced"/>
</dbReference>
<reference evidence="2" key="1">
    <citation type="submission" date="2022-11" db="UniProtKB">
        <authorList>
            <consortium name="WormBaseParasite"/>
        </authorList>
    </citation>
    <scope>IDENTIFICATION</scope>
</reference>
<protein>
    <submittedName>
        <fullName evidence="2">Uncharacterized protein</fullName>
    </submittedName>
</protein>
<dbReference type="WBParaSite" id="PSAMB.scaffold466size50218.g5976.t1">
    <property type="protein sequence ID" value="PSAMB.scaffold466size50218.g5976.t1"/>
    <property type="gene ID" value="PSAMB.scaffold466size50218.g5976"/>
</dbReference>
<sequence>MEGAEHLSTSNAVHDENDALYPGYEVVEESVAPAQPLKRRYNREAAKRQAAEPTAVDAAIIQLAASVCNQDEAARIGERVADMLRKINPAYINDATMELTKVCMRYLRKTRENV</sequence>
<keyword evidence="1" id="KW-1185">Reference proteome</keyword>
<name>A0A914WLR2_9BILA</name>